<dbReference type="AlphaFoldDB" id="T1GKH0"/>
<dbReference type="SUPFAM" id="SSF46579">
    <property type="entry name" value="Prefoldin"/>
    <property type="match status" value="1"/>
</dbReference>
<dbReference type="CDD" id="cd23165">
    <property type="entry name" value="Prefoldin_4"/>
    <property type="match status" value="1"/>
</dbReference>
<dbReference type="GO" id="GO:0006457">
    <property type="term" value="P:protein folding"/>
    <property type="evidence" value="ECO:0007669"/>
    <property type="project" value="UniProtKB-UniRule"/>
</dbReference>
<feature type="coiled-coil region" evidence="6">
    <location>
        <begin position="31"/>
        <end position="68"/>
    </location>
</feature>
<dbReference type="HOGENOM" id="CLU_130032_0_0_1"/>
<keyword evidence="8" id="KW-1185">Reference proteome</keyword>
<dbReference type="STRING" id="36166.T1GKH0"/>
<accession>T1GKH0</accession>
<dbReference type="PANTHER" id="PTHR21100:SF9">
    <property type="entry name" value="PREFOLDIN SUBUNIT 4"/>
    <property type="match status" value="1"/>
</dbReference>
<keyword evidence="3 5" id="KW-0143">Chaperone</keyword>
<reference evidence="7" key="2">
    <citation type="submission" date="2015-06" db="UniProtKB">
        <authorList>
            <consortium name="EnsemblMetazoa"/>
        </authorList>
    </citation>
    <scope>IDENTIFICATION</scope>
</reference>
<dbReference type="InterPro" id="IPR009053">
    <property type="entry name" value="Prefoldin"/>
</dbReference>
<keyword evidence="6" id="KW-0175">Coiled coil</keyword>
<dbReference type="Proteomes" id="UP000015102">
    <property type="component" value="Unassembled WGS sequence"/>
</dbReference>
<organism evidence="7 8">
    <name type="scientific">Megaselia scalaris</name>
    <name type="common">Humpbacked fly</name>
    <name type="synonym">Phora scalaris</name>
    <dbReference type="NCBI Taxonomy" id="36166"/>
    <lineage>
        <taxon>Eukaryota</taxon>
        <taxon>Metazoa</taxon>
        <taxon>Ecdysozoa</taxon>
        <taxon>Arthropoda</taxon>
        <taxon>Hexapoda</taxon>
        <taxon>Insecta</taxon>
        <taxon>Pterygota</taxon>
        <taxon>Neoptera</taxon>
        <taxon>Endopterygota</taxon>
        <taxon>Diptera</taxon>
        <taxon>Brachycera</taxon>
        <taxon>Muscomorpha</taxon>
        <taxon>Platypezoidea</taxon>
        <taxon>Phoridae</taxon>
        <taxon>Megaseliini</taxon>
        <taxon>Megaselia</taxon>
    </lineage>
</organism>
<evidence type="ECO:0000256" key="2">
    <source>
        <dbReference type="ARBA" id="ARBA00011695"/>
    </source>
</evidence>
<dbReference type="GO" id="GO:0051082">
    <property type="term" value="F:unfolded protein binding"/>
    <property type="evidence" value="ECO:0007669"/>
    <property type="project" value="InterPro"/>
</dbReference>
<sequence length="137" mass="15682">MAAKVANNAKAFQPDSDVHISFEDQQKINSFAKLNAKLEEHKVELEQHKNDLKQLEEAKEEIELFDDDEQIWSLIGEVFVGNNLEGTQKYLTETQAKTKQEIKEIESKCGDIQEKMSALKAQLYHRFGNNISLEGDD</sequence>
<evidence type="ECO:0000256" key="6">
    <source>
        <dbReference type="SAM" id="Coils"/>
    </source>
</evidence>
<evidence type="ECO:0000313" key="7">
    <source>
        <dbReference type="EnsemblMetazoa" id="MESCA003993-PA"/>
    </source>
</evidence>
<comment type="similarity">
    <text evidence="1 5">Belongs to the prefoldin subunit beta family.</text>
</comment>
<evidence type="ECO:0000256" key="5">
    <source>
        <dbReference type="PIRNR" id="PIRNR016477"/>
    </source>
</evidence>
<dbReference type="FunFam" id="1.10.287.370:FF:000005">
    <property type="entry name" value="Prefoldin subunit 4"/>
    <property type="match status" value="1"/>
</dbReference>
<dbReference type="GO" id="GO:0005737">
    <property type="term" value="C:cytoplasm"/>
    <property type="evidence" value="ECO:0007669"/>
    <property type="project" value="TreeGrafter"/>
</dbReference>
<dbReference type="PANTHER" id="PTHR21100">
    <property type="entry name" value="PREFOLDIN SUBUNIT 4"/>
    <property type="match status" value="1"/>
</dbReference>
<dbReference type="InterPro" id="IPR002777">
    <property type="entry name" value="PFD_beta-like"/>
</dbReference>
<dbReference type="GO" id="GO:0016272">
    <property type="term" value="C:prefoldin complex"/>
    <property type="evidence" value="ECO:0007669"/>
    <property type="project" value="UniProtKB-UniRule"/>
</dbReference>
<name>T1GKH0_MEGSC</name>
<dbReference type="Gene3D" id="1.10.287.370">
    <property type="match status" value="1"/>
</dbReference>
<dbReference type="InterPro" id="IPR016661">
    <property type="entry name" value="PFDN4"/>
</dbReference>
<evidence type="ECO:0000256" key="4">
    <source>
        <dbReference type="ARBA" id="ARBA00024667"/>
    </source>
</evidence>
<reference evidence="8" key="1">
    <citation type="submission" date="2013-02" db="EMBL/GenBank/DDBJ databases">
        <authorList>
            <person name="Hughes D."/>
        </authorList>
    </citation>
    <scope>NUCLEOTIDE SEQUENCE</scope>
    <source>
        <strain>Durham</strain>
        <strain evidence="8">NC isolate 2 -- Noor lab</strain>
    </source>
</reference>
<protein>
    <recommendedName>
        <fullName evidence="5">Prefoldin subunit 4</fullName>
    </recommendedName>
</protein>
<comment type="subunit">
    <text evidence="2 5">Heterohexamer of two PFD-alpha type and four PFD-beta type subunits.</text>
</comment>
<dbReference type="OMA" id="KFGRAIN"/>
<comment type="function">
    <text evidence="4 5">Binds specifically to cytosolic chaperonin (c-CPN) and transfers target proteins to it. Binds to nascent polypeptide chain and promotes folding in an environment in which there are many competing pathways for nonnative proteins.</text>
</comment>
<proteinExistence type="inferred from homology"/>
<dbReference type="PIRSF" id="PIRSF016477">
    <property type="entry name" value="Prefoldin_subunit_4"/>
    <property type="match status" value="1"/>
</dbReference>
<evidence type="ECO:0000313" key="8">
    <source>
        <dbReference type="Proteomes" id="UP000015102"/>
    </source>
</evidence>
<dbReference type="EMBL" id="CAQQ02394204">
    <property type="status" value="NOT_ANNOTATED_CDS"/>
    <property type="molecule type" value="Genomic_DNA"/>
</dbReference>
<dbReference type="EnsemblMetazoa" id="MESCA003993-RA">
    <property type="protein sequence ID" value="MESCA003993-PA"/>
    <property type="gene ID" value="MESCA003993"/>
</dbReference>
<evidence type="ECO:0000256" key="1">
    <source>
        <dbReference type="ARBA" id="ARBA00008045"/>
    </source>
</evidence>
<feature type="coiled-coil region" evidence="6">
    <location>
        <begin position="95"/>
        <end position="122"/>
    </location>
</feature>
<dbReference type="Pfam" id="PF01920">
    <property type="entry name" value="Prefoldin_2"/>
    <property type="match status" value="1"/>
</dbReference>
<evidence type="ECO:0000256" key="3">
    <source>
        <dbReference type="ARBA" id="ARBA00023186"/>
    </source>
</evidence>